<evidence type="ECO:0000313" key="2">
    <source>
        <dbReference type="EMBL" id="GAA3029930.1"/>
    </source>
</evidence>
<dbReference type="RefSeq" id="WP_234516431.1">
    <property type="nucleotide sequence ID" value="NZ_BAAAUF010000008.1"/>
</dbReference>
<proteinExistence type="predicted"/>
<reference evidence="3" key="1">
    <citation type="journal article" date="2019" name="Int. J. Syst. Evol. Microbiol.">
        <title>The Global Catalogue of Microorganisms (GCM) 10K type strain sequencing project: providing services to taxonomists for standard genome sequencing and annotation.</title>
        <authorList>
            <consortium name="The Broad Institute Genomics Platform"/>
            <consortium name="The Broad Institute Genome Sequencing Center for Infectious Disease"/>
            <person name="Wu L."/>
            <person name="Ma J."/>
        </authorList>
    </citation>
    <scope>NUCLEOTIDE SEQUENCE [LARGE SCALE GENOMIC DNA]</scope>
    <source>
        <strain evidence="3">JCM 9091</strain>
    </source>
</reference>
<accession>A0ABP6L3Z8</accession>
<organism evidence="2 3">
    <name type="scientific">Streptomyces glomeratus</name>
    <dbReference type="NCBI Taxonomy" id="284452"/>
    <lineage>
        <taxon>Bacteria</taxon>
        <taxon>Bacillati</taxon>
        <taxon>Actinomycetota</taxon>
        <taxon>Actinomycetes</taxon>
        <taxon>Kitasatosporales</taxon>
        <taxon>Streptomycetaceae</taxon>
        <taxon>Streptomyces</taxon>
    </lineage>
</organism>
<name>A0ABP6L3Z8_9ACTN</name>
<feature type="domain" description="SCP2" evidence="1">
    <location>
        <begin position="58"/>
        <end position="135"/>
    </location>
</feature>
<sequence>MSDLATRFAELVAFVDATPKEDLEKLLAERPGGVDAVLDTVYEKLASTFNPAKAGGEKGTFQYEVTTAEGTKEYYLHVENDTCVVGHGTREGADVVIGIKLVDMLHLATGKLSGQKAFITGKLKLRGNAFFGMKQGEWFD</sequence>
<evidence type="ECO:0000259" key="1">
    <source>
        <dbReference type="Pfam" id="PF02036"/>
    </source>
</evidence>
<dbReference type="PANTHER" id="PTHR10094:SF25">
    <property type="entry name" value="SCP2 STEROL-BINDING DOMAIN-CONTAINING PROTEIN 1"/>
    <property type="match status" value="1"/>
</dbReference>
<evidence type="ECO:0000313" key="3">
    <source>
        <dbReference type="Proteomes" id="UP001501532"/>
    </source>
</evidence>
<dbReference type="InterPro" id="IPR003033">
    <property type="entry name" value="SCP2_sterol-bd_dom"/>
</dbReference>
<keyword evidence="3" id="KW-1185">Reference proteome</keyword>
<comment type="caution">
    <text evidence="2">The sequence shown here is derived from an EMBL/GenBank/DDBJ whole genome shotgun (WGS) entry which is preliminary data.</text>
</comment>
<dbReference type="Pfam" id="PF02036">
    <property type="entry name" value="SCP2"/>
    <property type="match status" value="1"/>
</dbReference>
<dbReference type="Proteomes" id="UP001501532">
    <property type="component" value="Unassembled WGS sequence"/>
</dbReference>
<dbReference type="InterPro" id="IPR036527">
    <property type="entry name" value="SCP2_sterol-bd_dom_sf"/>
</dbReference>
<dbReference type="PANTHER" id="PTHR10094">
    <property type="entry name" value="STEROL CARRIER PROTEIN 2 SCP-2 FAMILY PROTEIN"/>
    <property type="match status" value="1"/>
</dbReference>
<dbReference type="Gene3D" id="3.30.1050.10">
    <property type="entry name" value="SCP2 sterol-binding domain"/>
    <property type="match status" value="1"/>
</dbReference>
<gene>
    <name evidence="2" type="ORF">GCM10010448_09910</name>
</gene>
<protein>
    <recommendedName>
        <fullName evidence="1">SCP2 domain-containing protein</fullName>
    </recommendedName>
</protein>
<dbReference type="SUPFAM" id="SSF55718">
    <property type="entry name" value="SCP-like"/>
    <property type="match status" value="1"/>
</dbReference>
<dbReference type="EMBL" id="BAAAUF010000008">
    <property type="protein sequence ID" value="GAA3029930.1"/>
    <property type="molecule type" value="Genomic_DNA"/>
</dbReference>